<sequence>MPPPAAPTRPGPSLVDRAGPPALGWWQRTWRYLAAAGTGFVLWVAVSVELVEPVEAGHGSEALAGGLLVVDGLLGLLALGLLPLRRRFPTAVAASTAALTALSAFAVGPAALATVSLSTWRRRGRVIAVVVVWAGATALYELVVRHNVPGLGTSVVMTIASAAFGVLACGICVATGYYVGARRELLAFCRERAETAEREHVLAAERARAEERTRIAREMHDVLAHRISLVALHAGALTYRTDLDREETAAAAAVIQDNAHLALGELRQVLGVLRAGETGAAEPPQPTLADLPALLADAEEAGTPVVADTAGLPGADRAVLGGLPHTASRTAFRIIQEALTNARKHAPGAEVRLRLAGGPGGRLAIEMSNGAGGTPEPAVPPGAGLGLAGLIERADLAGGALEHGLTPDGRFVVRAWLPWPS</sequence>
<dbReference type="InterPro" id="IPR003594">
    <property type="entry name" value="HATPase_dom"/>
</dbReference>
<dbReference type="CDD" id="cd16917">
    <property type="entry name" value="HATPase_UhpB-NarQ-NarX-like"/>
    <property type="match status" value="1"/>
</dbReference>
<dbReference type="EMBL" id="WHJE01000024">
    <property type="protein sequence ID" value="KAE8764744.1"/>
    <property type="molecule type" value="Genomic_DNA"/>
</dbReference>
<keyword evidence="5" id="KW-0547">Nucleotide-binding</keyword>
<reference evidence="12 13" key="1">
    <citation type="submission" date="2019-10" db="EMBL/GenBank/DDBJ databases">
        <title>Georgenia wutianyii sp. nov. and Georgenia yuyongxinii sp. nov. isolated from plateau pika (Ochotona curzoniae) in the Qinghai-Tibet plateau of China.</title>
        <authorList>
            <person name="Tian Z."/>
        </authorList>
    </citation>
    <scope>NUCLEOTIDE SEQUENCE [LARGE SCALE GENOMIC DNA]</scope>
    <source>
        <strain evidence="12 13">DSM 21501</strain>
    </source>
</reference>
<evidence type="ECO:0000256" key="6">
    <source>
        <dbReference type="ARBA" id="ARBA00022777"/>
    </source>
</evidence>
<evidence type="ECO:0000256" key="5">
    <source>
        <dbReference type="ARBA" id="ARBA00022741"/>
    </source>
</evidence>
<evidence type="ECO:0000256" key="4">
    <source>
        <dbReference type="ARBA" id="ARBA00022679"/>
    </source>
</evidence>
<dbReference type="GO" id="GO:0005524">
    <property type="term" value="F:ATP binding"/>
    <property type="evidence" value="ECO:0007669"/>
    <property type="project" value="UniProtKB-KW"/>
</dbReference>
<dbReference type="SUPFAM" id="SSF55874">
    <property type="entry name" value="ATPase domain of HSP90 chaperone/DNA topoisomerase II/histidine kinase"/>
    <property type="match status" value="1"/>
</dbReference>
<dbReference type="InterPro" id="IPR050482">
    <property type="entry name" value="Sensor_HK_TwoCompSys"/>
</dbReference>
<evidence type="ECO:0000256" key="2">
    <source>
        <dbReference type="ARBA" id="ARBA00012438"/>
    </source>
</evidence>
<dbReference type="OrthoDB" id="227596at2"/>
<evidence type="ECO:0000313" key="13">
    <source>
        <dbReference type="Proteomes" id="UP000451860"/>
    </source>
</evidence>
<evidence type="ECO:0000313" key="12">
    <source>
        <dbReference type="EMBL" id="KAE8764744.1"/>
    </source>
</evidence>
<dbReference type="PANTHER" id="PTHR24421">
    <property type="entry name" value="NITRATE/NITRITE SENSOR PROTEIN NARX-RELATED"/>
    <property type="match status" value="1"/>
</dbReference>
<accession>A0A7J5URI5</accession>
<keyword evidence="3" id="KW-0597">Phosphoprotein</keyword>
<organism evidence="12 13">
    <name type="scientific">Georgenia thermotolerans</name>
    <dbReference type="NCBI Taxonomy" id="527326"/>
    <lineage>
        <taxon>Bacteria</taxon>
        <taxon>Bacillati</taxon>
        <taxon>Actinomycetota</taxon>
        <taxon>Actinomycetes</taxon>
        <taxon>Micrococcales</taxon>
        <taxon>Bogoriellaceae</taxon>
        <taxon>Georgenia</taxon>
    </lineage>
</organism>
<keyword evidence="13" id="KW-1185">Reference proteome</keyword>
<keyword evidence="9" id="KW-1133">Transmembrane helix</keyword>
<feature type="domain" description="Histidine kinase/HSP90-like ATPase" evidence="10">
    <location>
        <begin position="329"/>
        <end position="419"/>
    </location>
</feature>
<keyword evidence="6 12" id="KW-0418">Kinase</keyword>
<dbReference type="Gene3D" id="3.30.565.10">
    <property type="entry name" value="Histidine kinase-like ATPase, C-terminal domain"/>
    <property type="match status" value="1"/>
</dbReference>
<dbReference type="InterPro" id="IPR011712">
    <property type="entry name" value="Sig_transdc_His_kin_sub3_dim/P"/>
</dbReference>
<feature type="domain" description="Signal transduction histidine kinase subgroup 3 dimerisation and phosphoacceptor" evidence="11">
    <location>
        <begin position="211"/>
        <end position="276"/>
    </location>
</feature>
<protein>
    <recommendedName>
        <fullName evidence="2">histidine kinase</fullName>
        <ecNumber evidence="2">2.7.13.3</ecNumber>
    </recommendedName>
</protein>
<name>A0A7J5URI5_9MICO</name>
<keyword evidence="9" id="KW-0472">Membrane</keyword>
<dbReference type="GO" id="GO:0046983">
    <property type="term" value="F:protein dimerization activity"/>
    <property type="evidence" value="ECO:0007669"/>
    <property type="project" value="InterPro"/>
</dbReference>
<feature type="transmembrane region" description="Helical" evidence="9">
    <location>
        <begin position="90"/>
        <end position="114"/>
    </location>
</feature>
<feature type="transmembrane region" description="Helical" evidence="9">
    <location>
        <begin position="155"/>
        <end position="180"/>
    </location>
</feature>
<keyword evidence="8" id="KW-0902">Two-component regulatory system</keyword>
<dbReference type="GO" id="GO:0016020">
    <property type="term" value="C:membrane"/>
    <property type="evidence" value="ECO:0007669"/>
    <property type="project" value="InterPro"/>
</dbReference>
<keyword evidence="7" id="KW-0067">ATP-binding</keyword>
<feature type="transmembrane region" description="Helical" evidence="9">
    <location>
        <begin position="30"/>
        <end position="51"/>
    </location>
</feature>
<comment type="caution">
    <text evidence="12">The sequence shown here is derived from an EMBL/GenBank/DDBJ whole genome shotgun (WGS) entry which is preliminary data.</text>
</comment>
<keyword evidence="4" id="KW-0808">Transferase</keyword>
<feature type="transmembrane region" description="Helical" evidence="9">
    <location>
        <begin position="63"/>
        <end position="84"/>
    </location>
</feature>
<feature type="transmembrane region" description="Helical" evidence="9">
    <location>
        <begin position="126"/>
        <end position="143"/>
    </location>
</feature>
<evidence type="ECO:0000259" key="10">
    <source>
        <dbReference type="Pfam" id="PF02518"/>
    </source>
</evidence>
<gene>
    <name evidence="12" type="ORF">GB883_07450</name>
</gene>
<evidence type="ECO:0000256" key="7">
    <source>
        <dbReference type="ARBA" id="ARBA00022840"/>
    </source>
</evidence>
<dbReference type="GO" id="GO:0000155">
    <property type="term" value="F:phosphorelay sensor kinase activity"/>
    <property type="evidence" value="ECO:0007669"/>
    <property type="project" value="InterPro"/>
</dbReference>
<dbReference type="Gene3D" id="1.20.5.1930">
    <property type="match status" value="1"/>
</dbReference>
<evidence type="ECO:0000256" key="8">
    <source>
        <dbReference type="ARBA" id="ARBA00023012"/>
    </source>
</evidence>
<keyword evidence="9" id="KW-0812">Transmembrane</keyword>
<proteinExistence type="predicted"/>
<evidence type="ECO:0000256" key="3">
    <source>
        <dbReference type="ARBA" id="ARBA00022553"/>
    </source>
</evidence>
<dbReference type="Pfam" id="PF07730">
    <property type="entry name" value="HisKA_3"/>
    <property type="match status" value="1"/>
</dbReference>
<evidence type="ECO:0000256" key="9">
    <source>
        <dbReference type="SAM" id="Phobius"/>
    </source>
</evidence>
<dbReference type="Pfam" id="PF02518">
    <property type="entry name" value="HATPase_c"/>
    <property type="match status" value="1"/>
</dbReference>
<dbReference type="EC" id="2.7.13.3" evidence="2"/>
<evidence type="ECO:0000256" key="1">
    <source>
        <dbReference type="ARBA" id="ARBA00000085"/>
    </source>
</evidence>
<dbReference type="Proteomes" id="UP000451860">
    <property type="component" value="Unassembled WGS sequence"/>
</dbReference>
<dbReference type="PANTHER" id="PTHR24421:SF10">
    <property type="entry name" value="NITRATE_NITRITE SENSOR PROTEIN NARQ"/>
    <property type="match status" value="1"/>
</dbReference>
<dbReference type="AlphaFoldDB" id="A0A7J5URI5"/>
<comment type="catalytic activity">
    <reaction evidence="1">
        <text>ATP + protein L-histidine = ADP + protein N-phospho-L-histidine.</text>
        <dbReference type="EC" id="2.7.13.3"/>
    </reaction>
</comment>
<dbReference type="InterPro" id="IPR036890">
    <property type="entry name" value="HATPase_C_sf"/>
</dbReference>
<evidence type="ECO:0000259" key="11">
    <source>
        <dbReference type="Pfam" id="PF07730"/>
    </source>
</evidence>